<evidence type="ECO:0000256" key="4">
    <source>
        <dbReference type="ARBA" id="ARBA00022679"/>
    </source>
</evidence>
<dbReference type="GO" id="GO:0005524">
    <property type="term" value="F:ATP binding"/>
    <property type="evidence" value="ECO:0007669"/>
    <property type="project" value="UniProtKB-UniRule"/>
</dbReference>
<organism evidence="13 14">
    <name type="scientific">Hadarchaeum yellowstonense</name>
    <dbReference type="NCBI Taxonomy" id="1776334"/>
    <lineage>
        <taxon>Archaea</taxon>
        <taxon>Methanobacteriati</taxon>
        <taxon>Candidatus Hadarchaeota</taxon>
        <taxon>Candidatus Hadarchaeia</taxon>
        <taxon>Candidatus Hadarchaeales</taxon>
        <taxon>Candidatus Hadarchaeaceae</taxon>
        <taxon>Candidatus Hadarchaeum</taxon>
    </lineage>
</organism>
<dbReference type="PANTHER" id="PTHR10344">
    <property type="entry name" value="THYMIDYLATE KINASE"/>
    <property type="match status" value="1"/>
</dbReference>
<dbReference type="GO" id="GO:0006227">
    <property type="term" value="P:dUDP biosynthetic process"/>
    <property type="evidence" value="ECO:0007669"/>
    <property type="project" value="TreeGrafter"/>
</dbReference>
<evidence type="ECO:0000313" key="13">
    <source>
        <dbReference type="EMBL" id="KUO40180.1"/>
    </source>
</evidence>
<proteinExistence type="inferred from homology"/>
<evidence type="ECO:0000256" key="11">
    <source>
        <dbReference type="HAMAP-Rule" id="MF_00165"/>
    </source>
</evidence>
<dbReference type="GO" id="GO:0004798">
    <property type="term" value="F:dTMP kinase activity"/>
    <property type="evidence" value="ECO:0007669"/>
    <property type="project" value="UniProtKB-UniRule"/>
</dbReference>
<dbReference type="Proteomes" id="UP000074294">
    <property type="component" value="Unassembled WGS sequence"/>
</dbReference>
<dbReference type="InterPro" id="IPR027417">
    <property type="entry name" value="P-loop_NTPase"/>
</dbReference>
<accession>A0A147JUS5</accession>
<keyword evidence="7 11" id="KW-0418">Kinase</keyword>
<evidence type="ECO:0000256" key="9">
    <source>
        <dbReference type="ARBA" id="ARBA00029962"/>
    </source>
</evidence>
<evidence type="ECO:0000256" key="5">
    <source>
        <dbReference type="ARBA" id="ARBA00022727"/>
    </source>
</evidence>
<dbReference type="EC" id="2.7.4.9" evidence="2 11"/>
<protein>
    <recommendedName>
        <fullName evidence="3 11">Probable thymidylate kinase</fullName>
        <ecNumber evidence="2 11">2.7.4.9</ecNumber>
    </recommendedName>
    <alternativeName>
        <fullName evidence="9 11">dTMP kinase</fullName>
    </alternativeName>
</protein>
<dbReference type="AlphaFoldDB" id="A0A147JUS5"/>
<dbReference type="EMBL" id="LQMQ01000047">
    <property type="protein sequence ID" value="KUO40180.1"/>
    <property type="molecule type" value="Genomic_DNA"/>
</dbReference>
<feature type="domain" description="Thymidylate kinase-like" evidence="12">
    <location>
        <begin position="10"/>
        <end position="190"/>
    </location>
</feature>
<dbReference type="PROSITE" id="PS01331">
    <property type="entry name" value="THYMIDYLATE_KINASE"/>
    <property type="match status" value="1"/>
</dbReference>
<evidence type="ECO:0000313" key="14">
    <source>
        <dbReference type="Proteomes" id="UP000074294"/>
    </source>
</evidence>
<dbReference type="CDD" id="cd01672">
    <property type="entry name" value="TMPK"/>
    <property type="match status" value="1"/>
</dbReference>
<dbReference type="InterPro" id="IPR018094">
    <property type="entry name" value="Thymidylate_kinase"/>
</dbReference>
<evidence type="ECO:0000256" key="7">
    <source>
        <dbReference type="ARBA" id="ARBA00022777"/>
    </source>
</evidence>
<keyword evidence="4 11" id="KW-0808">Transferase</keyword>
<keyword evidence="5 11" id="KW-0545">Nucleotide biosynthesis</keyword>
<dbReference type="HAMAP" id="MF_00165">
    <property type="entry name" value="Thymidylate_kinase"/>
    <property type="match status" value="1"/>
</dbReference>
<sequence>MRVRGKFISVEGLDGCGKSTQVRLLARWLRRMGHEVVVTEEPTDGLIGRIIRMVVAGGFKVPVAAEALLFAADRLHHVERVIAPAVSSGKVVISDRYIASSLAYQSARGLPLRWVMKINEMAPEPDLMILIDVPAEVTAGRINRSRRPDGFERDLELQKKVRQVYLNIARRYKMKVIDGNRPVDEVQEDIRRWVKRLL</sequence>
<name>A0A147JUS5_HADYE</name>
<evidence type="ECO:0000256" key="6">
    <source>
        <dbReference type="ARBA" id="ARBA00022741"/>
    </source>
</evidence>
<dbReference type="PANTHER" id="PTHR10344:SF4">
    <property type="entry name" value="UMP-CMP KINASE 2, MITOCHONDRIAL"/>
    <property type="match status" value="1"/>
</dbReference>
<dbReference type="NCBIfam" id="TIGR00041">
    <property type="entry name" value="DTMP_kinase"/>
    <property type="match status" value="1"/>
</dbReference>
<dbReference type="STRING" id="1776334.APZ16_07150"/>
<dbReference type="GO" id="GO:0006235">
    <property type="term" value="P:dTTP biosynthetic process"/>
    <property type="evidence" value="ECO:0007669"/>
    <property type="project" value="UniProtKB-UniRule"/>
</dbReference>
<comment type="caution">
    <text evidence="13">The sequence shown here is derived from an EMBL/GenBank/DDBJ whole genome shotgun (WGS) entry which is preliminary data.</text>
</comment>
<feature type="binding site" evidence="11">
    <location>
        <begin position="12"/>
        <end position="19"/>
    </location>
    <ligand>
        <name>ATP</name>
        <dbReference type="ChEBI" id="CHEBI:30616"/>
    </ligand>
</feature>
<evidence type="ECO:0000256" key="1">
    <source>
        <dbReference type="ARBA" id="ARBA00009776"/>
    </source>
</evidence>
<comment type="similarity">
    <text evidence="1 11">Belongs to the thymidylate kinase family.</text>
</comment>
<reference evidence="13 14" key="1">
    <citation type="journal article" date="2016" name="Nat. Microbiol.">
        <title>Genomic inference of the metabolism of cosmopolitan subsurface Archaea, Hadesarchaea.</title>
        <authorList>
            <person name="Baker B.J."/>
            <person name="Saw J.H."/>
            <person name="Lind A.E."/>
            <person name="Lazar C.S."/>
            <person name="Hinrichs K.-U."/>
            <person name="Teske A.P."/>
            <person name="Ettema T.J."/>
        </authorList>
    </citation>
    <scope>NUCLEOTIDE SEQUENCE [LARGE SCALE GENOMIC DNA]</scope>
</reference>
<comment type="catalytic activity">
    <reaction evidence="10 11">
        <text>dTMP + ATP = dTDP + ADP</text>
        <dbReference type="Rhea" id="RHEA:13517"/>
        <dbReference type="ChEBI" id="CHEBI:30616"/>
        <dbReference type="ChEBI" id="CHEBI:58369"/>
        <dbReference type="ChEBI" id="CHEBI:63528"/>
        <dbReference type="ChEBI" id="CHEBI:456216"/>
        <dbReference type="EC" id="2.7.4.9"/>
    </reaction>
</comment>
<dbReference type="GO" id="GO:0005737">
    <property type="term" value="C:cytoplasm"/>
    <property type="evidence" value="ECO:0007669"/>
    <property type="project" value="TreeGrafter"/>
</dbReference>
<dbReference type="GO" id="GO:0006233">
    <property type="term" value="P:dTDP biosynthetic process"/>
    <property type="evidence" value="ECO:0007669"/>
    <property type="project" value="InterPro"/>
</dbReference>
<dbReference type="FunFam" id="3.40.50.300:FF:000225">
    <property type="entry name" value="Thymidylate kinase"/>
    <property type="match status" value="1"/>
</dbReference>
<evidence type="ECO:0000256" key="8">
    <source>
        <dbReference type="ARBA" id="ARBA00022840"/>
    </source>
</evidence>
<evidence type="ECO:0000259" key="12">
    <source>
        <dbReference type="Pfam" id="PF02223"/>
    </source>
</evidence>
<evidence type="ECO:0000256" key="2">
    <source>
        <dbReference type="ARBA" id="ARBA00012980"/>
    </source>
</evidence>
<keyword evidence="8 11" id="KW-0067">ATP-binding</keyword>
<evidence type="ECO:0000256" key="3">
    <source>
        <dbReference type="ARBA" id="ARBA00013355"/>
    </source>
</evidence>
<gene>
    <name evidence="11" type="primary">tmk</name>
    <name evidence="13" type="ORF">APZ16_07150</name>
</gene>
<evidence type="ECO:0000256" key="10">
    <source>
        <dbReference type="ARBA" id="ARBA00048743"/>
    </source>
</evidence>
<keyword evidence="6 11" id="KW-0547">Nucleotide-binding</keyword>
<dbReference type="SUPFAM" id="SSF52540">
    <property type="entry name" value="P-loop containing nucleoside triphosphate hydrolases"/>
    <property type="match status" value="1"/>
</dbReference>
<dbReference type="InterPro" id="IPR018095">
    <property type="entry name" value="Thymidylate_kin_CS"/>
</dbReference>
<dbReference type="Gene3D" id="3.40.50.300">
    <property type="entry name" value="P-loop containing nucleotide triphosphate hydrolases"/>
    <property type="match status" value="1"/>
</dbReference>
<dbReference type="Pfam" id="PF02223">
    <property type="entry name" value="Thymidylate_kin"/>
    <property type="match status" value="1"/>
</dbReference>
<dbReference type="InterPro" id="IPR039430">
    <property type="entry name" value="Thymidylate_kin-like_dom"/>
</dbReference>